<proteinExistence type="predicted"/>
<evidence type="ECO:0000313" key="1">
    <source>
        <dbReference type="EMBL" id="SCJ65898.1"/>
    </source>
</evidence>
<name>A0A1C6I8W5_9FIRM</name>
<evidence type="ECO:0008006" key="2">
    <source>
        <dbReference type="Google" id="ProtNLM"/>
    </source>
</evidence>
<protein>
    <recommendedName>
        <fullName evidence="2">Minor capsid protein</fullName>
    </recommendedName>
</protein>
<dbReference type="AlphaFoldDB" id="A0A1C6I8W5"/>
<organism evidence="1">
    <name type="scientific">uncultured Anaerotruncus sp</name>
    <dbReference type="NCBI Taxonomy" id="905011"/>
    <lineage>
        <taxon>Bacteria</taxon>
        <taxon>Bacillati</taxon>
        <taxon>Bacillota</taxon>
        <taxon>Clostridia</taxon>
        <taxon>Eubacteriales</taxon>
        <taxon>Oscillospiraceae</taxon>
        <taxon>Anaerotruncus</taxon>
        <taxon>environmental samples</taxon>
    </lineage>
</organism>
<gene>
    <name evidence="1" type="ORF">SAMEA3545359_01297</name>
</gene>
<sequence>MSRAKRHLVVETPKGRIIKIGDTKCVLEWNPGFGPEHTVGFNRVQMYVDNEVLRLSTPYVPKRTGALIKSGLLGTDIGSGVVEYVAPYARYPYYGKLMVGEAPKRTTDQPLTYGRGSLRGPYWFERMKVDHKAKILAGARKLQGGDNGRL</sequence>
<dbReference type="EMBL" id="FMHG01000001">
    <property type="protein sequence ID" value="SCJ65898.1"/>
    <property type="molecule type" value="Genomic_DNA"/>
</dbReference>
<reference evidence="1" key="1">
    <citation type="submission" date="2015-09" db="EMBL/GenBank/DDBJ databases">
        <authorList>
            <consortium name="Pathogen Informatics"/>
        </authorList>
    </citation>
    <scope>NUCLEOTIDE SEQUENCE</scope>
    <source>
        <strain evidence="1">2789STDY5834896</strain>
    </source>
</reference>
<accession>A0A1C6I8W5</accession>